<dbReference type="EMBL" id="JRHC01000001">
    <property type="protein sequence ID" value="KJF44319.1"/>
    <property type="molecule type" value="Genomic_DNA"/>
</dbReference>
<evidence type="ECO:0000313" key="1">
    <source>
        <dbReference type="EMBL" id="KJF44319.1"/>
    </source>
</evidence>
<dbReference type="RefSeq" id="WP_045025873.1">
    <property type="nucleotide sequence ID" value="NZ_JRHC01000001.1"/>
</dbReference>
<organism evidence="1 2">
    <name type="scientific">Draconibacterium sediminis</name>
    <dbReference type="NCBI Taxonomy" id="1544798"/>
    <lineage>
        <taxon>Bacteria</taxon>
        <taxon>Pseudomonadati</taxon>
        <taxon>Bacteroidota</taxon>
        <taxon>Bacteroidia</taxon>
        <taxon>Marinilabiliales</taxon>
        <taxon>Prolixibacteraceae</taxon>
        <taxon>Draconibacterium</taxon>
    </lineage>
</organism>
<accession>A0A0D8JC80</accession>
<proteinExistence type="predicted"/>
<keyword evidence="2" id="KW-1185">Reference proteome</keyword>
<gene>
    <name evidence="1" type="ORF">LH29_02070</name>
</gene>
<reference evidence="1 2" key="1">
    <citation type="submission" date="2014-09" db="EMBL/GenBank/DDBJ databases">
        <title>Draft Genome Sequence of Draconibacterium sp. JN14CK-3.</title>
        <authorList>
            <person name="Dong C."/>
            <person name="Lai Q."/>
            <person name="Shao Z."/>
        </authorList>
    </citation>
    <scope>NUCLEOTIDE SEQUENCE [LARGE SCALE GENOMIC DNA]</scope>
    <source>
        <strain evidence="1 2">JN14CK-3</strain>
    </source>
</reference>
<protein>
    <submittedName>
        <fullName evidence="1">Uncharacterized protein</fullName>
    </submittedName>
</protein>
<evidence type="ECO:0000313" key="2">
    <source>
        <dbReference type="Proteomes" id="UP000032544"/>
    </source>
</evidence>
<dbReference type="OrthoDB" id="1114593at2"/>
<dbReference type="AlphaFoldDB" id="A0A0D8JC80"/>
<comment type="caution">
    <text evidence="1">The sequence shown here is derived from an EMBL/GenBank/DDBJ whole genome shotgun (WGS) entry which is preliminary data.</text>
</comment>
<dbReference type="Proteomes" id="UP000032544">
    <property type="component" value="Unassembled WGS sequence"/>
</dbReference>
<sequence length="258" mass="30382">MAPMKSKKEHFKQTLLDLAKRKDLVPGIYNYCDRWCERCTMTQKCLTYLHEQENKIEDDVLNPDEENKYFWDQIRLAWEVTIEMIEEDADKEGIDLSDVEDIELPEHIETPLEVQARNYGINIHKWMNKNKEFFATKAEKLVMIDDDESMIKYRDAAEVIQWYSAFIGAKVHRAHLELEQRQNDPEDEYGLYADNLGSAKIAIIAIKRSMDALSVFYSGFSEMEDEILQFLLELSQIKKQMLKTFPGVMEFKRPGFDD</sequence>
<name>A0A0D8JC80_9BACT</name>